<dbReference type="EMBL" id="JBBPBN010000069">
    <property type="protein sequence ID" value="KAK8985635.1"/>
    <property type="molecule type" value="Genomic_DNA"/>
</dbReference>
<keyword evidence="1" id="KW-0540">Nuclease</keyword>
<evidence type="ECO:0000256" key="2">
    <source>
        <dbReference type="ARBA" id="ARBA00022801"/>
    </source>
</evidence>
<sequence length="392" mass="44968">MAYLTRIPAGRIFGFCSRSISSPIKNPFVSSTPSHVPSPKFTITAQFSSSPSPSSSSSAATNTQAFSSSNRWRPMCLYYTQGKCTQMDDPSHLEKFNHDCSRDLQVNPTHIKKKCSQDMDFLLVIDLEGKVEILEFPVLLMDAKSMRFLDFFHRFVRPTKMSELAINRYIEGKYGEIGVDRVWHDTAEPFTEVIQQFEAWLSQHDLWEKEKGGCLTRAAFVTCGNWDLKTKVPQQCQVSGIKLPPYFKEWVNLKDVYLNFYGREARGMMSMMKQLEIPSLGCHHLGIDDSKNIARVLQRMLADGALMQITARRNPESQKVEFLFENRIEHPKARGFSFLSIDFGSLPKVHVEQFDHVCWRLMMIRGALSVIIIVCSKFKFLLQYWLQSSIAT</sequence>
<feature type="domain" description="Exonuclease" evidence="4">
    <location>
        <begin position="121"/>
        <end position="306"/>
    </location>
</feature>
<evidence type="ECO:0000313" key="6">
    <source>
        <dbReference type="Proteomes" id="UP001396334"/>
    </source>
</evidence>
<dbReference type="Pfam" id="PF00929">
    <property type="entry name" value="RNase_T"/>
    <property type="match status" value="1"/>
</dbReference>
<evidence type="ECO:0000256" key="3">
    <source>
        <dbReference type="ARBA" id="ARBA00022839"/>
    </source>
</evidence>
<gene>
    <name evidence="5" type="ORF">V6N11_068883</name>
</gene>
<evidence type="ECO:0000259" key="4">
    <source>
        <dbReference type="SMART" id="SM00479"/>
    </source>
</evidence>
<dbReference type="SUPFAM" id="SSF53098">
    <property type="entry name" value="Ribonuclease H-like"/>
    <property type="match status" value="1"/>
</dbReference>
<dbReference type="CDD" id="cd06133">
    <property type="entry name" value="ERI-1_3'hExo_like"/>
    <property type="match status" value="1"/>
</dbReference>
<dbReference type="Gene3D" id="3.30.420.10">
    <property type="entry name" value="Ribonuclease H-like superfamily/Ribonuclease H"/>
    <property type="match status" value="1"/>
</dbReference>
<keyword evidence="6" id="KW-1185">Reference proteome</keyword>
<dbReference type="PANTHER" id="PTHR23044">
    <property type="entry name" value="3'-5' EXONUCLEASE ERI1-RELATED"/>
    <property type="match status" value="1"/>
</dbReference>
<evidence type="ECO:0000313" key="5">
    <source>
        <dbReference type="EMBL" id="KAK8985635.1"/>
    </source>
</evidence>
<dbReference type="SMART" id="SM00479">
    <property type="entry name" value="EXOIII"/>
    <property type="match status" value="1"/>
</dbReference>
<organism evidence="5 6">
    <name type="scientific">Hibiscus sabdariffa</name>
    <name type="common">roselle</name>
    <dbReference type="NCBI Taxonomy" id="183260"/>
    <lineage>
        <taxon>Eukaryota</taxon>
        <taxon>Viridiplantae</taxon>
        <taxon>Streptophyta</taxon>
        <taxon>Embryophyta</taxon>
        <taxon>Tracheophyta</taxon>
        <taxon>Spermatophyta</taxon>
        <taxon>Magnoliopsida</taxon>
        <taxon>eudicotyledons</taxon>
        <taxon>Gunneridae</taxon>
        <taxon>Pentapetalae</taxon>
        <taxon>rosids</taxon>
        <taxon>malvids</taxon>
        <taxon>Malvales</taxon>
        <taxon>Malvaceae</taxon>
        <taxon>Malvoideae</taxon>
        <taxon>Hibiscus</taxon>
    </lineage>
</organism>
<dbReference type="Proteomes" id="UP001396334">
    <property type="component" value="Unassembled WGS sequence"/>
</dbReference>
<dbReference type="InterPro" id="IPR047201">
    <property type="entry name" value="ERI-1_3'hExo-like"/>
</dbReference>
<keyword evidence="2" id="KW-0378">Hydrolase</keyword>
<dbReference type="InterPro" id="IPR051274">
    <property type="entry name" value="3-5_Exoribonuclease"/>
</dbReference>
<name>A0ABR2PBT4_9ROSI</name>
<accession>A0ABR2PBT4</accession>
<evidence type="ECO:0000256" key="1">
    <source>
        <dbReference type="ARBA" id="ARBA00022722"/>
    </source>
</evidence>
<dbReference type="InterPro" id="IPR036397">
    <property type="entry name" value="RNaseH_sf"/>
</dbReference>
<reference evidence="5 6" key="1">
    <citation type="journal article" date="2024" name="G3 (Bethesda)">
        <title>Genome assembly of Hibiscus sabdariffa L. provides insights into metabolisms of medicinal natural products.</title>
        <authorList>
            <person name="Kim T."/>
        </authorList>
    </citation>
    <scope>NUCLEOTIDE SEQUENCE [LARGE SCALE GENOMIC DNA]</scope>
    <source>
        <strain evidence="5">TK-2024</strain>
        <tissue evidence="5">Old leaves</tissue>
    </source>
</reference>
<comment type="caution">
    <text evidence="5">The sequence shown here is derived from an EMBL/GenBank/DDBJ whole genome shotgun (WGS) entry which is preliminary data.</text>
</comment>
<protein>
    <recommendedName>
        <fullName evidence="4">Exonuclease domain-containing protein</fullName>
    </recommendedName>
</protein>
<dbReference type="InterPro" id="IPR012337">
    <property type="entry name" value="RNaseH-like_sf"/>
</dbReference>
<proteinExistence type="predicted"/>
<keyword evidence="3" id="KW-0269">Exonuclease</keyword>
<dbReference type="PANTHER" id="PTHR23044:SF61">
    <property type="entry name" value="3'-5' EXORIBONUCLEASE 1-RELATED"/>
    <property type="match status" value="1"/>
</dbReference>
<dbReference type="InterPro" id="IPR013520">
    <property type="entry name" value="Ribonucl_H"/>
</dbReference>